<name>A0A8H3TQB1_9TREE</name>
<dbReference type="PANTHER" id="PTHR48112">
    <property type="entry name" value="HIGH MOBILITY GROUP PROTEIN DSP1"/>
    <property type="match status" value="1"/>
</dbReference>
<keyword evidence="6" id="KW-1185">Reference proteome</keyword>
<feature type="compositionally biased region" description="Basic and acidic residues" evidence="3">
    <location>
        <begin position="1"/>
        <end position="13"/>
    </location>
</feature>
<feature type="region of interest" description="Disordered" evidence="3">
    <location>
        <begin position="80"/>
        <end position="110"/>
    </location>
</feature>
<dbReference type="InterPro" id="IPR036910">
    <property type="entry name" value="HMG_box_dom_sf"/>
</dbReference>
<proteinExistence type="predicted"/>
<dbReference type="InterPro" id="IPR009071">
    <property type="entry name" value="HMG_box_dom"/>
</dbReference>
<dbReference type="Pfam" id="PF00505">
    <property type="entry name" value="HMG_box"/>
    <property type="match status" value="1"/>
</dbReference>
<protein>
    <recommendedName>
        <fullName evidence="4">HMG box domain-containing protein</fullName>
    </recommendedName>
</protein>
<dbReference type="SMART" id="SM00398">
    <property type="entry name" value="HMG"/>
    <property type="match status" value="1"/>
</dbReference>
<organism evidence="5 6">
    <name type="scientific">Naganishia liquefaciens</name>
    <dbReference type="NCBI Taxonomy" id="104408"/>
    <lineage>
        <taxon>Eukaryota</taxon>
        <taxon>Fungi</taxon>
        <taxon>Dikarya</taxon>
        <taxon>Basidiomycota</taxon>
        <taxon>Agaricomycotina</taxon>
        <taxon>Tremellomycetes</taxon>
        <taxon>Filobasidiales</taxon>
        <taxon>Filobasidiaceae</taxon>
        <taxon>Naganishia</taxon>
    </lineage>
</organism>
<dbReference type="OrthoDB" id="1919336at2759"/>
<accession>A0A8H3TQB1</accession>
<evidence type="ECO:0000256" key="2">
    <source>
        <dbReference type="PROSITE-ProRule" id="PRU00267"/>
    </source>
</evidence>
<feature type="compositionally biased region" description="Basic and acidic residues" evidence="3">
    <location>
        <begin position="80"/>
        <end position="89"/>
    </location>
</feature>
<evidence type="ECO:0000313" key="6">
    <source>
        <dbReference type="Proteomes" id="UP000620104"/>
    </source>
</evidence>
<evidence type="ECO:0000313" key="5">
    <source>
        <dbReference type="EMBL" id="GHJ84630.1"/>
    </source>
</evidence>
<dbReference type="Proteomes" id="UP000620104">
    <property type="component" value="Unassembled WGS sequence"/>
</dbReference>
<keyword evidence="2" id="KW-0539">Nucleus</keyword>
<evidence type="ECO:0000259" key="4">
    <source>
        <dbReference type="PROSITE" id="PS50118"/>
    </source>
</evidence>
<reference evidence="5" key="1">
    <citation type="submission" date="2020-07" db="EMBL/GenBank/DDBJ databases">
        <title>Draft Genome Sequence of a Deep-Sea Yeast, Naganishia (Cryptococcus) liquefaciens strain N6.</title>
        <authorList>
            <person name="Han Y.W."/>
            <person name="Kajitani R."/>
            <person name="Morimoto H."/>
            <person name="Parhat M."/>
            <person name="Tsubouchi H."/>
            <person name="Bakenova O."/>
            <person name="Ogata M."/>
            <person name="Argunhan B."/>
            <person name="Aoki R."/>
            <person name="Kajiwara S."/>
            <person name="Itoh T."/>
            <person name="Iwasaki H."/>
        </authorList>
    </citation>
    <scope>NUCLEOTIDE SEQUENCE</scope>
    <source>
        <strain evidence="5">N6</strain>
    </source>
</reference>
<dbReference type="PROSITE" id="PS50118">
    <property type="entry name" value="HMG_BOX_2"/>
    <property type="match status" value="1"/>
</dbReference>
<dbReference type="GO" id="GO:0003677">
    <property type="term" value="F:DNA binding"/>
    <property type="evidence" value="ECO:0007669"/>
    <property type="project" value="UniProtKB-UniRule"/>
</dbReference>
<gene>
    <name evidence="5" type="ORF">NliqN6_1032</name>
</gene>
<feature type="domain" description="HMG box" evidence="4">
    <location>
        <begin position="36"/>
        <end position="83"/>
    </location>
</feature>
<comment type="caution">
    <text evidence="5">The sequence shown here is derived from an EMBL/GenBank/DDBJ whole genome shotgun (WGS) entry which is preliminary data.</text>
</comment>
<dbReference type="Gene3D" id="1.10.30.10">
    <property type="entry name" value="High mobility group box domain"/>
    <property type="match status" value="1"/>
</dbReference>
<feature type="DNA-binding region" description="HMG box" evidence="2">
    <location>
        <begin position="36"/>
        <end position="83"/>
    </location>
</feature>
<dbReference type="PANTHER" id="PTHR48112:SF22">
    <property type="entry name" value="MITOCHONDRIAL TRANSCRIPTION FACTOR A, ISOFORM B"/>
    <property type="match status" value="1"/>
</dbReference>
<dbReference type="SUPFAM" id="SSF47095">
    <property type="entry name" value="HMG-box"/>
    <property type="match status" value="1"/>
</dbReference>
<dbReference type="PRINTS" id="PR00886">
    <property type="entry name" value="HIGHMOBLTY12"/>
</dbReference>
<keyword evidence="1 2" id="KW-0238">DNA-binding</keyword>
<evidence type="ECO:0000256" key="1">
    <source>
        <dbReference type="ARBA" id="ARBA00023125"/>
    </source>
</evidence>
<dbReference type="InterPro" id="IPR050342">
    <property type="entry name" value="HMGB"/>
</dbReference>
<evidence type="ECO:0000256" key="3">
    <source>
        <dbReference type="SAM" id="MobiDB-lite"/>
    </source>
</evidence>
<dbReference type="EMBL" id="BLZA01000009">
    <property type="protein sequence ID" value="GHJ84630.1"/>
    <property type="molecule type" value="Genomic_DNA"/>
</dbReference>
<dbReference type="GO" id="GO:0005634">
    <property type="term" value="C:nucleus"/>
    <property type="evidence" value="ECO:0007669"/>
    <property type="project" value="UniProtKB-UniRule"/>
</dbReference>
<dbReference type="AlphaFoldDB" id="A0A8H3TQB1"/>
<feature type="region of interest" description="Disordered" evidence="3">
    <location>
        <begin position="1"/>
        <end position="39"/>
    </location>
</feature>
<sequence length="110" mass="12575">MPKAKKEKELQEEHSDEAEEPKKRKKAKSKKDPNAPKRAMSAFMFYSMAQRDNVKNANPDLSFGEIGKQLGEQWRNLTPEEKRASHLGDCDMPESDLGFSPIALREASRR</sequence>